<organism evidence="4">
    <name type="scientific">Pinus mugo</name>
    <name type="common">Dwarf mountain pine</name>
    <dbReference type="NCBI Taxonomy" id="28528"/>
    <lineage>
        <taxon>Eukaryota</taxon>
        <taxon>Viridiplantae</taxon>
        <taxon>Streptophyta</taxon>
        <taxon>Embryophyta</taxon>
        <taxon>Tracheophyta</taxon>
        <taxon>Spermatophyta</taxon>
        <taxon>Pinopsida</taxon>
        <taxon>Pinidae</taxon>
        <taxon>Conifers I</taxon>
        <taxon>Pinales</taxon>
        <taxon>Pinaceae</taxon>
        <taxon>Pinus</taxon>
        <taxon>Pinus subgen. Pinus</taxon>
    </lineage>
</organism>
<dbReference type="EMBL" id="JQ443250">
    <property type="protein sequence ID" value="AFB34672.1"/>
    <property type="molecule type" value="Genomic_DNA"/>
</dbReference>
<reference evidence="4" key="1">
    <citation type="journal article" date="2012" name="Evol. Appl.">
        <title>Contrasting patterns of nucleotide diversity for four conifers of Alpine European forests.</title>
        <authorList>
            <person name="Mosca E."/>
            <person name="Eckert A.J."/>
            <person name="Liechty J.D."/>
            <person name="Wegrzyn J.L."/>
            <person name="La Porta N."/>
            <person name="Vendramin G.G."/>
            <person name="Neale D.B."/>
        </authorList>
    </citation>
    <scope>NUCLEOTIDE SEQUENCE</scope>
    <source>
        <strain evidence="2">AcesapC01</strain>
        <strain evidence="3">AcesapC03</strain>
        <strain evidence="4">AcesapC06</strain>
        <strain evidence="5">AcesapC11</strain>
        <tissue evidence="4">Megagametophyte</tissue>
    </source>
</reference>
<sequence>QNPLPNTGEMQSAGSSGQFTNFSMTQDRQQDSGVSWNKSERSIARAEYITKNVTETLSHQNVSGSSLETGNKSANNVPMGGRGGNISMAEPSSPSA</sequence>
<protein>
    <submittedName>
        <fullName evidence="4">Uncharacterized protein</fullName>
    </submittedName>
</protein>
<feature type="compositionally biased region" description="Polar residues" evidence="1">
    <location>
        <begin position="58"/>
        <end position="76"/>
    </location>
</feature>
<evidence type="ECO:0000313" key="3">
    <source>
        <dbReference type="EMBL" id="AFB34671.1"/>
    </source>
</evidence>
<evidence type="ECO:0000313" key="2">
    <source>
        <dbReference type="EMBL" id="AFB34670.1"/>
    </source>
</evidence>
<name>K7P2A8_PINMU</name>
<feature type="non-terminal residue" evidence="4">
    <location>
        <position position="96"/>
    </location>
</feature>
<dbReference type="EMBL" id="JQ443249">
    <property type="protein sequence ID" value="AFB34671.1"/>
    <property type="molecule type" value="Genomic_DNA"/>
</dbReference>
<proteinExistence type="predicted"/>
<gene>
    <name evidence="4" type="ORF">UMN_1263_01</name>
</gene>
<evidence type="ECO:0000313" key="5">
    <source>
        <dbReference type="EMBL" id="AFB34673.1"/>
    </source>
</evidence>
<accession>K7P2A8</accession>
<feature type="compositionally biased region" description="Polar residues" evidence="1">
    <location>
        <begin position="1"/>
        <end position="37"/>
    </location>
</feature>
<evidence type="ECO:0000256" key="1">
    <source>
        <dbReference type="SAM" id="MobiDB-lite"/>
    </source>
</evidence>
<feature type="region of interest" description="Disordered" evidence="1">
    <location>
        <begin position="58"/>
        <end position="96"/>
    </location>
</feature>
<dbReference type="AlphaFoldDB" id="K7P2A8"/>
<feature type="region of interest" description="Disordered" evidence="1">
    <location>
        <begin position="1"/>
        <end position="41"/>
    </location>
</feature>
<evidence type="ECO:0000313" key="4">
    <source>
        <dbReference type="EMBL" id="AFB34672.1"/>
    </source>
</evidence>
<feature type="non-terminal residue" evidence="4">
    <location>
        <position position="1"/>
    </location>
</feature>
<dbReference type="EMBL" id="JQ443248">
    <property type="protein sequence ID" value="AFB34670.1"/>
    <property type="molecule type" value="Genomic_DNA"/>
</dbReference>
<dbReference type="EMBL" id="JQ443251">
    <property type="protein sequence ID" value="AFB34673.1"/>
    <property type="molecule type" value="Genomic_DNA"/>
</dbReference>